<dbReference type="GO" id="GO:0016301">
    <property type="term" value="F:kinase activity"/>
    <property type="evidence" value="ECO:0007669"/>
    <property type="project" value="UniProtKB-KW"/>
</dbReference>
<organism evidence="3 4">
    <name type="scientific">Dioszegia hungarica</name>
    <dbReference type="NCBI Taxonomy" id="4972"/>
    <lineage>
        <taxon>Eukaryota</taxon>
        <taxon>Fungi</taxon>
        <taxon>Dikarya</taxon>
        <taxon>Basidiomycota</taxon>
        <taxon>Agaricomycotina</taxon>
        <taxon>Tremellomycetes</taxon>
        <taxon>Tremellales</taxon>
        <taxon>Bulleribasidiaceae</taxon>
        <taxon>Dioszegia</taxon>
    </lineage>
</organism>
<dbReference type="PANTHER" id="PTHR28291">
    <property type="entry name" value="CTD KINASE SUBUNIT GAMMA"/>
    <property type="match status" value="1"/>
</dbReference>
<dbReference type="AlphaFoldDB" id="A0AA38HCL7"/>
<dbReference type="InterPro" id="IPR024638">
    <property type="entry name" value="Ctk3_N"/>
</dbReference>
<dbReference type="RefSeq" id="XP_052948935.1">
    <property type="nucleotide sequence ID" value="XM_053090599.1"/>
</dbReference>
<dbReference type="PANTHER" id="PTHR28291:SF1">
    <property type="entry name" value="CTD KINASE SUBUNIT GAMMA"/>
    <property type="match status" value="1"/>
</dbReference>
<evidence type="ECO:0000313" key="3">
    <source>
        <dbReference type="EMBL" id="KAI9639158.1"/>
    </source>
</evidence>
<dbReference type="GO" id="GO:0032786">
    <property type="term" value="P:positive regulation of DNA-templated transcription, elongation"/>
    <property type="evidence" value="ECO:0007669"/>
    <property type="project" value="InterPro"/>
</dbReference>
<dbReference type="Gene3D" id="1.25.40.90">
    <property type="match status" value="1"/>
</dbReference>
<sequence length="308" mass="34394">MTFDAFEARLHFLKLLRQLNASQPSIQKVVSYAIKYGSRCGEDLWECITEECGKGSLNTRINILYFIDSLLEACQPLSLADAPYLGLVGRDLGDIVERVIPETREGVLNLKSTKQKVLDSWRLRRLVDPQIVDDVLKKLEARRQHPPSDKKRSHEETFSHADILRRMEEDRERHKRLRERIWILPIPSLSAASPKSHPSRPSTGTGTGTMAFSFQSPASTSPATPASPSARRKTAGVSERNMPPPPVPAVSAAKEGDGTHVNGVVVPHPTALEVEFDAMWEAEGELDEDDLGIMREQARIARMQSEVK</sequence>
<dbReference type="InterPro" id="IPR006569">
    <property type="entry name" value="CID_dom"/>
</dbReference>
<dbReference type="InterPro" id="IPR042326">
    <property type="entry name" value="Ctk3"/>
</dbReference>
<dbReference type="GO" id="GO:0045943">
    <property type="term" value="P:positive regulation of transcription by RNA polymerase I"/>
    <property type="evidence" value="ECO:0007669"/>
    <property type="project" value="TreeGrafter"/>
</dbReference>
<dbReference type="GeneID" id="77729804"/>
<feature type="compositionally biased region" description="Low complexity" evidence="1">
    <location>
        <begin position="216"/>
        <end position="229"/>
    </location>
</feature>
<dbReference type="Proteomes" id="UP001164286">
    <property type="component" value="Unassembled WGS sequence"/>
</dbReference>
<gene>
    <name evidence="3" type="ORF">MKK02DRAFT_39448</name>
</gene>
<dbReference type="GO" id="GO:0070692">
    <property type="term" value="C:CTDK-1 complex"/>
    <property type="evidence" value="ECO:0007669"/>
    <property type="project" value="InterPro"/>
</dbReference>
<keyword evidence="3" id="KW-0808">Transferase</keyword>
<dbReference type="Pfam" id="PF12243">
    <property type="entry name" value="CTK3"/>
    <property type="match status" value="1"/>
</dbReference>
<comment type="caution">
    <text evidence="3">The sequence shown here is derived from an EMBL/GenBank/DDBJ whole genome shotgun (WGS) entry which is preliminary data.</text>
</comment>
<dbReference type="InterPro" id="IPR024637">
    <property type="entry name" value="Ctk3_C"/>
</dbReference>
<reference evidence="3" key="1">
    <citation type="journal article" date="2022" name="G3 (Bethesda)">
        <title>High quality genome of the basidiomycete yeast Dioszegia hungarica PDD-24b-2 isolated from cloud water.</title>
        <authorList>
            <person name="Jarrige D."/>
            <person name="Haridas S."/>
            <person name="Bleykasten-Grosshans C."/>
            <person name="Joly M."/>
            <person name="Nadalig T."/>
            <person name="Sancelme M."/>
            <person name="Vuilleumier S."/>
            <person name="Grigoriev I.V."/>
            <person name="Amato P."/>
            <person name="Bringel F."/>
        </authorList>
    </citation>
    <scope>NUCLEOTIDE SEQUENCE</scope>
    <source>
        <strain evidence="3">PDD-24b-2</strain>
    </source>
</reference>
<dbReference type="Pfam" id="PF12350">
    <property type="entry name" value="CTK3_C"/>
    <property type="match status" value="1"/>
</dbReference>
<feature type="region of interest" description="Disordered" evidence="1">
    <location>
        <begin position="142"/>
        <end position="163"/>
    </location>
</feature>
<feature type="region of interest" description="Disordered" evidence="1">
    <location>
        <begin position="189"/>
        <end position="260"/>
    </location>
</feature>
<feature type="domain" description="CID" evidence="2">
    <location>
        <begin position="4"/>
        <end position="143"/>
    </location>
</feature>
<keyword evidence="3" id="KW-0418">Kinase</keyword>
<accession>A0AA38HCL7</accession>
<evidence type="ECO:0000313" key="4">
    <source>
        <dbReference type="Proteomes" id="UP001164286"/>
    </source>
</evidence>
<dbReference type="InterPro" id="IPR008942">
    <property type="entry name" value="ENTH_VHS"/>
</dbReference>
<proteinExistence type="predicted"/>
<name>A0AA38HCL7_9TREE</name>
<dbReference type="PROSITE" id="PS51391">
    <property type="entry name" value="CID"/>
    <property type="match status" value="1"/>
</dbReference>
<evidence type="ECO:0000259" key="2">
    <source>
        <dbReference type="PROSITE" id="PS51391"/>
    </source>
</evidence>
<protein>
    <submittedName>
        <fullName evidence="3">CTD kinase subunit gamma CTK3-domain-containing protein</fullName>
    </submittedName>
</protein>
<dbReference type="EMBL" id="JAKWFO010000001">
    <property type="protein sequence ID" value="KAI9639158.1"/>
    <property type="molecule type" value="Genomic_DNA"/>
</dbReference>
<keyword evidence="4" id="KW-1185">Reference proteome</keyword>
<evidence type="ECO:0000256" key="1">
    <source>
        <dbReference type="SAM" id="MobiDB-lite"/>
    </source>
</evidence>